<dbReference type="Proteomes" id="UP001597302">
    <property type="component" value="Unassembled WGS sequence"/>
</dbReference>
<sequence>MEQALRKLATEQSVNGIRLGQLVIPLPCSISTEAQARLRAALNNGIPANAAHVLPKPEDHAAKRALRLQADTAYRAALATQGSKNLADLRTVQVGTGTVHIAMPPNLVTNDAVYIDIHGGAFVFGGGEACRMAACAAASLHGARCDGVDYRMLPEYPYPAALDDCFAAYRHVLAGCDNRGVVIGGRSAGGNLALATVLRARGEGLPLPAALVFLSPEIDLTESGDSFQTNQGIDFNLPDPLMPPNLLYAAGADLTHPRLSPLFGTFSADFPPSFIQTGTRDLVLSNAVRLHRIQHEAGAPTELHVFEAMSPRRIRRLSRRPRALPRRRPLRGKRAGWRGVTPAFPKLMRYHVPLAPRHHPIAEPEQLCCWQGTLSPKGQT</sequence>
<dbReference type="SUPFAM" id="SSF53474">
    <property type="entry name" value="alpha/beta-Hydrolases"/>
    <property type="match status" value="1"/>
</dbReference>
<evidence type="ECO:0000259" key="3">
    <source>
        <dbReference type="Pfam" id="PF07859"/>
    </source>
</evidence>
<comment type="caution">
    <text evidence="4">The sequence shown here is derived from an EMBL/GenBank/DDBJ whole genome shotgun (WGS) entry which is preliminary data.</text>
</comment>
<accession>A0ABW4DW02</accession>
<feature type="domain" description="Alpha/beta hydrolase fold-3" evidence="3">
    <location>
        <begin position="116"/>
        <end position="309"/>
    </location>
</feature>
<dbReference type="Gene3D" id="3.40.50.1820">
    <property type="entry name" value="alpha/beta hydrolase"/>
    <property type="match status" value="1"/>
</dbReference>
<dbReference type="GO" id="GO:0016787">
    <property type="term" value="F:hydrolase activity"/>
    <property type="evidence" value="ECO:0007669"/>
    <property type="project" value="UniProtKB-KW"/>
</dbReference>
<gene>
    <name evidence="4" type="ORF">ACFQ5P_06040</name>
</gene>
<organism evidence="4 5">
    <name type="scientific">Paracoccus nototheniae</name>
    <dbReference type="NCBI Taxonomy" id="2489002"/>
    <lineage>
        <taxon>Bacteria</taxon>
        <taxon>Pseudomonadati</taxon>
        <taxon>Pseudomonadota</taxon>
        <taxon>Alphaproteobacteria</taxon>
        <taxon>Rhodobacterales</taxon>
        <taxon>Paracoccaceae</taxon>
        <taxon>Paracoccus</taxon>
    </lineage>
</organism>
<dbReference type="PANTHER" id="PTHR48081">
    <property type="entry name" value="AB HYDROLASE SUPERFAMILY PROTEIN C4A8.06C"/>
    <property type="match status" value="1"/>
</dbReference>
<evidence type="ECO:0000313" key="4">
    <source>
        <dbReference type="EMBL" id="MFD1480848.1"/>
    </source>
</evidence>
<reference evidence="5" key="1">
    <citation type="journal article" date="2019" name="Int. J. Syst. Evol. Microbiol.">
        <title>The Global Catalogue of Microorganisms (GCM) 10K type strain sequencing project: providing services to taxonomists for standard genome sequencing and annotation.</title>
        <authorList>
            <consortium name="The Broad Institute Genomics Platform"/>
            <consortium name="The Broad Institute Genome Sequencing Center for Infectious Disease"/>
            <person name="Wu L."/>
            <person name="Ma J."/>
        </authorList>
    </citation>
    <scope>NUCLEOTIDE SEQUENCE [LARGE SCALE GENOMIC DNA]</scope>
    <source>
        <strain evidence="5">CCM 8875</strain>
    </source>
</reference>
<evidence type="ECO:0000313" key="5">
    <source>
        <dbReference type="Proteomes" id="UP001597302"/>
    </source>
</evidence>
<dbReference type="InterPro" id="IPR029058">
    <property type="entry name" value="AB_hydrolase_fold"/>
</dbReference>
<dbReference type="InterPro" id="IPR050300">
    <property type="entry name" value="GDXG_lipolytic_enzyme"/>
</dbReference>
<name>A0ABW4DW02_9RHOB</name>
<proteinExistence type="inferred from homology"/>
<protein>
    <submittedName>
        <fullName evidence="4">Alpha/beta hydrolase</fullName>
    </submittedName>
</protein>
<keyword evidence="2 4" id="KW-0378">Hydrolase</keyword>
<comment type="similarity">
    <text evidence="1">Belongs to the 'GDXG' lipolytic enzyme family.</text>
</comment>
<dbReference type="Pfam" id="PF07859">
    <property type="entry name" value="Abhydrolase_3"/>
    <property type="match status" value="1"/>
</dbReference>
<dbReference type="PANTHER" id="PTHR48081:SF30">
    <property type="entry name" value="ACETYL-HYDROLASE LIPR-RELATED"/>
    <property type="match status" value="1"/>
</dbReference>
<evidence type="ECO:0000256" key="1">
    <source>
        <dbReference type="ARBA" id="ARBA00010515"/>
    </source>
</evidence>
<dbReference type="InterPro" id="IPR013094">
    <property type="entry name" value="AB_hydrolase_3"/>
</dbReference>
<evidence type="ECO:0000256" key="2">
    <source>
        <dbReference type="ARBA" id="ARBA00022801"/>
    </source>
</evidence>
<dbReference type="EMBL" id="JBHTOQ010000012">
    <property type="protein sequence ID" value="MFD1480848.1"/>
    <property type="molecule type" value="Genomic_DNA"/>
</dbReference>
<keyword evidence="5" id="KW-1185">Reference proteome</keyword>
<dbReference type="RefSeq" id="WP_207392245.1">
    <property type="nucleotide sequence ID" value="NZ_CBCSAJ010000021.1"/>
</dbReference>